<evidence type="ECO:0000259" key="6">
    <source>
        <dbReference type="Pfam" id="PF01490"/>
    </source>
</evidence>
<name>A0ABQ9XBS2_9EUKA</name>
<feature type="transmembrane region" description="Helical" evidence="5">
    <location>
        <begin position="74"/>
        <end position="96"/>
    </location>
</feature>
<feature type="domain" description="Amino acid transporter transmembrane" evidence="6">
    <location>
        <begin position="48"/>
        <end position="177"/>
    </location>
</feature>
<evidence type="ECO:0000313" key="7">
    <source>
        <dbReference type="EMBL" id="KAK2949144.1"/>
    </source>
</evidence>
<comment type="caution">
    <text evidence="7">The sequence shown here is derived from an EMBL/GenBank/DDBJ whole genome shotgun (WGS) entry which is preliminary data.</text>
</comment>
<evidence type="ECO:0000256" key="1">
    <source>
        <dbReference type="ARBA" id="ARBA00004370"/>
    </source>
</evidence>
<accession>A0ABQ9XBS2</accession>
<evidence type="ECO:0000313" key="8">
    <source>
        <dbReference type="Proteomes" id="UP001281761"/>
    </source>
</evidence>
<evidence type="ECO:0000256" key="5">
    <source>
        <dbReference type="SAM" id="Phobius"/>
    </source>
</evidence>
<evidence type="ECO:0000256" key="4">
    <source>
        <dbReference type="ARBA" id="ARBA00023136"/>
    </source>
</evidence>
<feature type="transmembrane region" description="Helical" evidence="5">
    <location>
        <begin position="344"/>
        <end position="364"/>
    </location>
</feature>
<reference evidence="7 8" key="1">
    <citation type="journal article" date="2022" name="bioRxiv">
        <title>Genomics of Preaxostyla Flagellates Illuminates Evolutionary Transitions and the Path Towards Mitochondrial Loss.</title>
        <authorList>
            <person name="Novak L.V.F."/>
            <person name="Treitli S.C."/>
            <person name="Pyrih J."/>
            <person name="Halakuc P."/>
            <person name="Pipaliya S.V."/>
            <person name="Vacek V."/>
            <person name="Brzon O."/>
            <person name="Soukal P."/>
            <person name="Eme L."/>
            <person name="Dacks J.B."/>
            <person name="Karnkowska A."/>
            <person name="Elias M."/>
            <person name="Hampl V."/>
        </authorList>
    </citation>
    <scope>NUCLEOTIDE SEQUENCE [LARGE SCALE GENOMIC DNA]</scope>
    <source>
        <strain evidence="7">NAU3</strain>
        <tissue evidence="7">Gut</tissue>
    </source>
</reference>
<dbReference type="EMBL" id="JARBJD010000161">
    <property type="protein sequence ID" value="KAK2949144.1"/>
    <property type="molecule type" value="Genomic_DNA"/>
</dbReference>
<keyword evidence="4 5" id="KW-0472">Membrane</keyword>
<organism evidence="7 8">
    <name type="scientific">Blattamonas nauphoetae</name>
    <dbReference type="NCBI Taxonomy" id="2049346"/>
    <lineage>
        <taxon>Eukaryota</taxon>
        <taxon>Metamonada</taxon>
        <taxon>Preaxostyla</taxon>
        <taxon>Oxymonadida</taxon>
        <taxon>Blattamonas</taxon>
    </lineage>
</organism>
<feature type="transmembrane region" description="Helical" evidence="5">
    <location>
        <begin position="246"/>
        <end position="267"/>
    </location>
</feature>
<protein>
    <recommendedName>
        <fullName evidence="6">Amino acid transporter transmembrane domain-containing protein</fullName>
    </recommendedName>
</protein>
<dbReference type="PANTHER" id="PTHR16189">
    <property type="entry name" value="TRANSMEMBRANE PROTEIN 104-RELATED"/>
    <property type="match status" value="1"/>
</dbReference>
<dbReference type="Proteomes" id="UP001281761">
    <property type="component" value="Unassembled WGS sequence"/>
</dbReference>
<feature type="transmembrane region" description="Helical" evidence="5">
    <location>
        <begin position="302"/>
        <end position="323"/>
    </location>
</feature>
<feature type="transmembrane region" description="Helical" evidence="5">
    <location>
        <begin position="175"/>
        <end position="192"/>
    </location>
</feature>
<dbReference type="Pfam" id="PF01490">
    <property type="entry name" value="Aa_trans"/>
    <property type="match status" value="2"/>
</dbReference>
<keyword evidence="8" id="KW-1185">Reference proteome</keyword>
<keyword evidence="2 5" id="KW-0812">Transmembrane</keyword>
<gene>
    <name evidence="7" type="ORF">BLNAU_15870</name>
</gene>
<feature type="domain" description="Amino acid transporter transmembrane" evidence="6">
    <location>
        <begin position="212"/>
        <end position="433"/>
    </location>
</feature>
<comment type="subcellular location">
    <subcellularLocation>
        <location evidence="1">Membrane</location>
    </subcellularLocation>
</comment>
<evidence type="ECO:0000256" key="2">
    <source>
        <dbReference type="ARBA" id="ARBA00022692"/>
    </source>
</evidence>
<feature type="transmembrane region" description="Helical" evidence="5">
    <location>
        <begin position="413"/>
        <end position="434"/>
    </location>
</feature>
<feature type="transmembrane region" description="Helical" evidence="5">
    <location>
        <begin position="370"/>
        <end position="392"/>
    </location>
</feature>
<dbReference type="InterPro" id="IPR013057">
    <property type="entry name" value="AA_transpt_TM"/>
</dbReference>
<sequence length="442" mass="48873">MSQETDALLPTKSPEIDYTINLISHDVPGEEYDDDDNPTGRKQVGDFTVFGNIINSIVGTGCFSLPNAFYQSGIPFSLLLMTFCATFSIIGAIYTLEMSARARGHRYARQHNLKHTKQMNKLTFVSYEFGDVMEEFLGKGGNIFSSLMMSLYVLGSIWGYAAMFGSAAANLFSHYLLRSSTEYSILFLYLVLCRRRPRYGNSPNASVCSAPTLLYHLSFALNCALTLPGLIQPLKHGKKRAALDSVGAMIISVVIFLTVGITSSLAIGPNVYPYVIMNYSHYGKFGFAPTGIEPVETWYSTLLKLVIMLFPMINTLSAAPIVTNTLTSALFPLLPRTARERAPVLFYIVNFIVSIIPFILALLFPNMGVVVDFCGLSAVFIGIIIPAIGHLASKHKCKPESKTPYSGFWSHSIVGIILLVYGFAAFAYNVYYFIYSNFIKKT</sequence>
<evidence type="ECO:0000256" key="3">
    <source>
        <dbReference type="ARBA" id="ARBA00022989"/>
    </source>
</evidence>
<keyword evidence="3 5" id="KW-1133">Transmembrane helix</keyword>
<feature type="transmembrane region" description="Helical" evidence="5">
    <location>
        <begin position="143"/>
        <end position="163"/>
    </location>
</feature>
<proteinExistence type="predicted"/>